<evidence type="ECO:0000313" key="3">
    <source>
        <dbReference type="Proteomes" id="UP000007110"/>
    </source>
</evidence>
<evidence type="ECO:0000256" key="1">
    <source>
        <dbReference type="SAM" id="Phobius"/>
    </source>
</evidence>
<keyword evidence="3" id="KW-1185">Reference proteome</keyword>
<reference evidence="2" key="2">
    <citation type="submission" date="2021-01" db="UniProtKB">
        <authorList>
            <consortium name="EnsemblMetazoa"/>
        </authorList>
    </citation>
    <scope>IDENTIFICATION</scope>
</reference>
<dbReference type="AlphaFoldDB" id="A0A7M7HIN9"/>
<accession>A0A7M7HIN9</accession>
<protein>
    <submittedName>
        <fullName evidence="2">Uncharacterized protein</fullName>
    </submittedName>
</protein>
<sequence length="249" mass="27243">MDSKTALNIPEYMPPQFPVSPRVYHGSSRGYWSAIAAVFTAAVLACGLIAAAIIFRSGGYPVTTCPPGGDQVAQPMAMSGNKVKRVDLTTAKGDHLTEVFDYDRQSNTVLIDAPANITESSVAATIAVDLDRSVMFIGSHDSNTCVGLAIDVDFTHQVRDYVEENDQNVIDISNVAINIEKYRLLGQIPVDYFQATNGPVIRGLCSGRITFWALPVAAEEYGRLRRDFHDCPNHPCFCLPYLPCICECF</sequence>
<dbReference type="GeneID" id="105437449"/>
<feature type="transmembrane region" description="Helical" evidence="1">
    <location>
        <begin position="31"/>
        <end position="55"/>
    </location>
</feature>
<dbReference type="Proteomes" id="UP000007110">
    <property type="component" value="Unassembled WGS sequence"/>
</dbReference>
<dbReference type="EnsemblMetazoa" id="XM_011664046">
    <property type="protein sequence ID" value="XP_011662348"/>
    <property type="gene ID" value="LOC105437449"/>
</dbReference>
<organism evidence="2 3">
    <name type="scientific">Strongylocentrotus purpuratus</name>
    <name type="common">Purple sea urchin</name>
    <dbReference type="NCBI Taxonomy" id="7668"/>
    <lineage>
        <taxon>Eukaryota</taxon>
        <taxon>Metazoa</taxon>
        <taxon>Echinodermata</taxon>
        <taxon>Eleutherozoa</taxon>
        <taxon>Echinozoa</taxon>
        <taxon>Echinoidea</taxon>
        <taxon>Euechinoidea</taxon>
        <taxon>Echinacea</taxon>
        <taxon>Camarodonta</taxon>
        <taxon>Echinidea</taxon>
        <taxon>Strongylocentrotidae</taxon>
        <taxon>Strongylocentrotus</taxon>
    </lineage>
</organism>
<name>A0A7M7HIN9_STRPU</name>
<keyword evidence="1" id="KW-0812">Transmembrane</keyword>
<reference evidence="3" key="1">
    <citation type="submission" date="2015-02" db="EMBL/GenBank/DDBJ databases">
        <title>Genome sequencing for Strongylocentrotus purpuratus.</title>
        <authorList>
            <person name="Murali S."/>
            <person name="Liu Y."/>
            <person name="Vee V."/>
            <person name="English A."/>
            <person name="Wang M."/>
            <person name="Skinner E."/>
            <person name="Han Y."/>
            <person name="Muzny D.M."/>
            <person name="Worley K.C."/>
            <person name="Gibbs R.A."/>
        </authorList>
    </citation>
    <scope>NUCLEOTIDE SEQUENCE</scope>
</reference>
<dbReference type="RefSeq" id="XP_011662348.1">
    <property type="nucleotide sequence ID" value="XM_011664046.2"/>
</dbReference>
<proteinExistence type="predicted"/>
<keyword evidence="1" id="KW-1133">Transmembrane helix</keyword>
<dbReference type="InParanoid" id="A0A7M7HIN9"/>
<evidence type="ECO:0000313" key="2">
    <source>
        <dbReference type="EnsemblMetazoa" id="XP_011662348"/>
    </source>
</evidence>
<keyword evidence="1" id="KW-0472">Membrane</keyword>
<dbReference type="KEGG" id="spu:105437449"/>